<dbReference type="InterPro" id="IPR000515">
    <property type="entry name" value="MetI-like"/>
</dbReference>
<keyword evidence="14" id="KW-1185">Reference proteome</keyword>
<dbReference type="OrthoDB" id="9804629at2"/>
<comment type="similarity">
    <text evidence="3 11">Belongs to the binding-protein-dependent transport system permease family. CysTW subfamily.</text>
</comment>
<protein>
    <recommendedName>
        <fullName evidence="11">Molybdenum transport system permease</fullName>
    </recommendedName>
</protein>
<dbReference type="GO" id="GO:0015098">
    <property type="term" value="F:molybdate ion transmembrane transporter activity"/>
    <property type="evidence" value="ECO:0007669"/>
    <property type="project" value="UniProtKB-UniRule"/>
</dbReference>
<accession>A0A1U7CPK0</accession>
<feature type="transmembrane region" description="Helical" evidence="10">
    <location>
        <begin position="194"/>
        <end position="212"/>
    </location>
</feature>
<evidence type="ECO:0000313" key="13">
    <source>
        <dbReference type="EMBL" id="APW60839.1"/>
    </source>
</evidence>
<feature type="transmembrane region" description="Helical" evidence="10">
    <location>
        <begin position="43"/>
        <end position="63"/>
    </location>
</feature>
<keyword evidence="8 10" id="KW-1133">Transmembrane helix</keyword>
<dbReference type="STRING" id="1387353.BSF38_02330"/>
<evidence type="ECO:0000256" key="7">
    <source>
        <dbReference type="ARBA" id="ARBA00022692"/>
    </source>
</evidence>
<evidence type="ECO:0000256" key="2">
    <source>
        <dbReference type="ARBA" id="ARBA00004651"/>
    </source>
</evidence>
<gene>
    <name evidence="13" type="primary">modB</name>
    <name evidence="13" type="ORF">BSF38_02330</name>
</gene>
<dbReference type="Gene3D" id="1.10.3720.10">
    <property type="entry name" value="MetI-like"/>
    <property type="match status" value="1"/>
</dbReference>
<dbReference type="PANTHER" id="PTHR30183:SF3">
    <property type="entry name" value="MOLYBDENUM TRANSPORT SYSTEM PERMEASE PROTEIN MODB"/>
    <property type="match status" value="1"/>
</dbReference>
<feature type="transmembrane region" description="Helical" evidence="10">
    <location>
        <begin position="133"/>
        <end position="155"/>
    </location>
</feature>
<dbReference type="Pfam" id="PF00528">
    <property type="entry name" value="BPD_transp_1"/>
    <property type="match status" value="1"/>
</dbReference>
<feature type="transmembrane region" description="Helical" evidence="10">
    <location>
        <begin position="12"/>
        <end position="34"/>
    </location>
</feature>
<evidence type="ECO:0000259" key="12">
    <source>
        <dbReference type="PROSITE" id="PS50928"/>
    </source>
</evidence>
<comment type="function">
    <text evidence="1 11">Part of the binding-protein-dependent transport system for molybdenum; probably responsible for the translocation of the substrate across the membrane.</text>
</comment>
<keyword evidence="4 10" id="KW-0813">Transport</keyword>
<reference evidence="14" key="1">
    <citation type="submission" date="2016-12" db="EMBL/GenBank/DDBJ databases">
        <title>Comparative genomics of four Isosphaeraceae planctomycetes: a common pool of plasmids and glycoside hydrolase genes.</title>
        <authorList>
            <person name="Ivanova A."/>
        </authorList>
    </citation>
    <scope>NUCLEOTIDE SEQUENCE [LARGE SCALE GENOMIC DNA]</scope>
    <source>
        <strain evidence="14">PX4</strain>
    </source>
</reference>
<organism evidence="13 14">
    <name type="scientific">Paludisphaera borealis</name>
    <dbReference type="NCBI Taxonomy" id="1387353"/>
    <lineage>
        <taxon>Bacteria</taxon>
        <taxon>Pseudomonadati</taxon>
        <taxon>Planctomycetota</taxon>
        <taxon>Planctomycetia</taxon>
        <taxon>Isosphaerales</taxon>
        <taxon>Isosphaeraceae</taxon>
        <taxon>Paludisphaera</taxon>
    </lineage>
</organism>
<feature type="domain" description="ABC transmembrane type-1" evidence="12">
    <location>
        <begin position="8"/>
        <end position="212"/>
    </location>
</feature>
<dbReference type="CDD" id="cd06261">
    <property type="entry name" value="TM_PBP2"/>
    <property type="match status" value="1"/>
</dbReference>
<evidence type="ECO:0000256" key="6">
    <source>
        <dbReference type="ARBA" id="ARBA00022505"/>
    </source>
</evidence>
<dbReference type="AlphaFoldDB" id="A0A1U7CPK0"/>
<keyword evidence="6 11" id="KW-0500">Molybdenum</keyword>
<keyword evidence="5 11" id="KW-1003">Cell membrane</keyword>
<dbReference type="Proteomes" id="UP000186309">
    <property type="component" value="Chromosome"/>
</dbReference>
<feature type="transmembrane region" description="Helical" evidence="10">
    <location>
        <begin position="83"/>
        <end position="106"/>
    </location>
</feature>
<evidence type="ECO:0000256" key="4">
    <source>
        <dbReference type="ARBA" id="ARBA00022448"/>
    </source>
</evidence>
<dbReference type="PROSITE" id="PS50928">
    <property type="entry name" value="ABC_TM1"/>
    <property type="match status" value="1"/>
</dbReference>
<evidence type="ECO:0000256" key="9">
    <source>
        <dbReference type="ARBA" id="ARBA00023136"/>
    </source>
</evidence>
<dbReference type="SUPFAM" id="SSF161098">
    <property type="entry name" value="MetI-like"/>
    <property type="match status" value="1"/>
</dbReference>
<dbReference type="GO" id="GO:0005886">
    <property type="term" value="C:plasma membrane"/>
    <property type="evidence" value="ECO:0007669"/>
    <property type="project" value="UniProtKB-SubCell"/>
</dbReference>
<sequence>MGDDLGPLWLSLKVAAAATLLIVAVGLPAGLLLARRRFPGKGLLAGFLVLPLVLPPTVLGYLLLQLLGKRTWVGGWLDQSLGIVLVFHWSGAVLASAVAAFPLFLLPARGSFEAVDPGLEDAARLLGRGELSVLTSVTLPLAWRGLAAGVALAFARALGDFGATMMVAGNIPGLTRTASLAIYDAVQEGDSTRAAWLTLWISLISIAALGFVQRTLPERGRRL</sequence>
<evidence type="ECO:0000256" key="3">
    <source>
        <dbReference type="ARBA" id="ARBA00007069"/>
    </source>
</evidence>
<evidence type="ECO:0000256" key="5">
    <source>
        <dbReference type="ARBA" id="ARBA00022475"/>
    </source>
</evidence>
<dbReference type="InterPro" id="IPR011867">
    <property type="entry name" value="ModB_ABC"/>
</dbReference>
<evidence type="ECO:0000256" key="10">
    <source>
        <dbReference type="RuleBase" id="RU363032"/>
    </source>
</evidence>
<keyword evidence="7 10" id="KW-0812">Transmembrane</keyword>
<evidence type="ECO:0000256" key="8">
    <source>
        <dbReference type="ARBA" id="ARBA00022989"/>
    </source>
</evidence>
<evidence type="ECO:0000313" key="14">
    <source>
        <dbReference type="Proteomes" id="UP000186309"/>
    </source>
</evidence>
<comment type="subcellular location">
    <subcellularLocation>
        <location evidence="2 10">Cell membrane</location>
        <topology evidence="2 10">Multi-pass membrane protein</topology>
    </subcellularLocation>
</comment>
<dbReference type="EMBL" id="CP019082">
    <property type="protein sequence ID" value="APW60839.1"/>
    <property type="molecule type" value="Genomic_DNA"/>
</dbReference>
<keyword evidence="9 10" id="KW-0472">Membrane</keyword>
<dbReference type="KEGG" id="pbor:BSF38_02330"/>
<evidence type="ECO:0000256" key="1">
    <source>
        <dbReference type="ARBA" id="ARBA00002949"/>
    </source>
</evidence>
<dbReference type="PANTHER" id="PTHR30183">
    <property type="entry name" value="MOLYBDENUM TRANSPORT SYSTEM PERMEASE PROTEIN MODB"/>
    <property type="match status" value="1"/>
</dbReference>
<proteinExistence type="inferred from homology"/>
<dbReference type="InterPro" id="IPR035906">
    <property type="entry name" value="MetI-like_sf"/>
</dbReference>
<name>A0A1U7CPK0_9BACT</name>
<dbReference type="NCBIfam" id="TIGR02141">
    <property type="entry name" value="modB_ABC"/>
    <property type="match status" value="1"/>
</dbReference>
<evidence type="ECO:0000256" key="11">
    <source>
        <dbReference type="RuleBase" id="RU365097"/>
    </source>
</evidence>
<dbReference type="RefSeq" id="WP_076345746.1">
    <property type="nucleotide sequence ID" value="NZ_CP019082.1"/>
</dbReference>